<evidence type="ECO:0000313" key="4">
    <source>
        <dbReference type="Proteomes" id="UP000291189"/>
    </source>
</evidence>
<dbReference type="Proteomes" id="UP000291189">
    <property type="component" value="Unassembled WGS sequence"/>
</dbReference>
<feature type="domain" description="SCP" evidence="2">
    <location>
        <begin position="106"/>
        <end position="206"/>
    </location>
</feature>
<dbReference type="PANTHER" id="PTHR31157:SF1">
    <property type="entry name" value="SCP DOMAIN-CONTAINING PROTEIN"/>
    <property type="match status" value="1"/>
</dbReference>
<dbReference type="Pfam" id="PF00188">
    <property type="entry name" value="CAP"/>
    <property type="match status" value="1"/>
</dbReference>
<dbReference type="Gene3D" id="3.40.33.10">
    <property type="entry name" value="CAP"/>
    <property type="match status" value="1"/>
</dbReference>
<keyword evidence="1" id="KW-0812">Transmembrane</keyword>
<gene>
    <name evidence="3" type="ORF">ETU37_02740</name>
</gene>
<protein>
    <submittedName>
        <fullName evidence="3">CAP domain-containing protein</fullName>
    </submittedName>
</protein>
<dbReference type="InterPro" id="IPR014044">
    <property type="entry name" value="CAP_dom"/>
</dbReference>
<dbReference type="EMBL" id="SDPU01000009">
    <property type="protein sequence ID" value="RYU14909.1"/>
    <property type="molecule type" value="Genomic_DNA"/>
</dbReference>
<keyword evidence="1" id="KW-0472">Membrane</keyword>
<dbReference type="AlphaFoldDB" id="A0A4Q5JA98"/>
<name>A0A4Q5JA98_9ACTN</name>
<organism evidence="3 4">
    <name type="scientific">Nocardioides iriomotensis</name>
    <dbReference type="NCBI Taxonomy" id="715784"/>
    <lineage>
        <taxon>Bacteria</taxon>
        <taxon>Bacillati</taxon>
        <taxon>Actinomycetota</taxon>
        <taxon>Actinomycetes</taxon>
        <taxon>Propionibacteriales</taxon>
        <taxon>Nocardioidaceae</taxon>
        <taxon>Nocardioides</taxon>
    </lineage>
</organism>
<sequence length="216" mass="23734">MLPVSASVTRTRGRTRRQDVINIRWPPPEFWEERGGHGFEALGGVLDMNVTSIVVRPLVHAVAAGLVALMAVAGLSVMAAPAHAKGASSRVMSMSSETYEAKVQYFINKRRAEHGLPKLAFESCTDGTAERWAQKLAASNEFYHQSMGNILDRCRAYYAGETLGKGAISPHRLVYLWMHSPAHRHVLLSKYAKRIGVGAYMDGSGSWVTAANFTKF</sequence>
<dbReference type="CDD" id="cd05379">
    <property type="entry name" value="CAP_bacterial"/>
    <property type="match status" value="1"/>
</dbReference>
<dbReference type="InterPro" id="IPR035940">
    <property type="entry name" value="CAP_sf"/>
</dbReference>
<proteinExistence type="predicted"/>
<dbReference type="PANTHER" id="PTHR31157">
    <property type="entry name" value="SCP DOMAIN-CONTAINING PROTEIN"/>
    <property type="match status" value="1"/>
</dbReference>
<evidence type="ECO:0000256" key="1">
    <source>
        <dbReference type="SAM" id="Phobius"/>
    </source>
</evidence>
<dbReference type="OrthoDB" id="68195at2"/>
<reference evidence="3 4" key="1">
    <citation type="submission" date="2019-01" db="EMBL/GenBank/DDBJ databases">
        <title>Nocardioides guangzhouensis sp. nov., an actinobacterium isolated from soil.</title>
        <authorList>
            <person name="Fu Y."/>
            <person name="Cai Y."/>
            <person name="Lin Z."/>
            <person name="Chen P."/>
        </authorList>
    </citation>
    <scope>NUCLEOTIDE SEQUENCE [LARGE SCALE GENOMIC DNA]</scope>
    <source>
        <strain evidence="3 4">NBRC 105384</strain>
    </source>
</reference>
<keyword evidence="4" id="KW-1185">Reference proteome</keyword>
<feature type="transmembrane region" description="Helical" evidence="1">
    <location>
        <begin position="58"/>
        <end position="80"/>
    </location>
</feature>
<accession>A0A4Q5JA98</accession>
<comment type="caution">
    <text evidence="3">The sequence shown here is derived from an EMBL/GenBank/DDBJ whole genome shotgun (WGS) entry which is preliminary data.</text>
</comment>
<evidence type="ECO:0000313" key="3">
    <source>
        <dbReference type="EMBL" id="RYU14909.1"/>
    </source>
</evidence>
<evidence type="ECO:0000259" key="2">
    <source>
        <dbReference type="Pfam" id="PF00188"/>
    </source>
</evidence>
<keyword evidence="1" id="KW-1133">Transmembrane helix</keyword>
<dbReference type="SUPFAM" id="SSF55797">
    <property type="entry name" value="PR-1-like"/>
    <property type="match status" value="1"/>
</dbReference>